<proteinExistence type="inferred from homology"/>
<keyword evidence="4 7" id="KW-1133">Transmembrane helix</keyword>
<feature type="transmembrane region" description="Helical" evidence="7">
    <location>
        <begin position="458"/>
        <end position="477"/>
    </location>
</feature>
<feature type="transmembrane region" description="Helical" evidence="7">
    <location>
        <begin position="386"/>
        <end position="419"/>
    </location>
</feature>
<evidence type="ECO:0000256" key="6">
    <source>
        <dbReference type="ARBA" id="ARBA00043993"/>
    </source>
</evidence>
<dbReference type="PANTHER" id="PTHR30509">
    <property type="entry name" value="P-HYDROXYBENZOIC ACID EFFLUX PUMP SUBUNIT-RELATED"/>
    <property type="match status" value="1"/>
</dbReference>
<organism evidence="9 12">
    <name type="scientific">Staphylococcus felis</name>
    <dbReference type="NCBI Taxonomy" id="46127"/>
    <lineage>
        <taxon>Bacteria</taxon>
        <taxon>Bacillati</taxon>
        <taxon>Bacillota</taxon>
        <taxon>Bacilli</taxon>
        <taxon>Bacillales</taxon>
        <taxon>Staphylococcaceae</taxon>
        <taxon>Staphylococcus</taxon>
    </lineage>
</organism>
<accession>A0A3E0IQV5</accession>
<dbReference type="OrthoDB" id="581879at2"/>
<protein>
    <submittedName>
        <fullName evidence="9">FUSC family protein</fullName>
    </submittedName>
</protein>
<evidence type="ECO:0000256" key="2">
    <source>
        <dbReference type="ARBA" id="ARBA00022475"/>
    </source>
</evidence>
<feature type="transmembrane region" description="Helical" evidence="7">
    <location>
        <begin position="32"/>
        <end position="56"/>
    </location>
</feature>
<keyword evidence="2" id="KW-1003">Cell membrane</keyword>
<evidence type="ECO:0000256" key="1">
    <source>
        <dbReference type="ARBA" id="ARBA00004651"/>
    </source>
</evidence>
<evidence type="ECO:0000259" key="8">
    <source>
        <dbReference type="Pfam" id="PF13515"/>
    </source>
</evidence>
<evidence type="ECO:0000256" key="5">
    <source>
        <dbReference type="ARBA" id="ARBA00023136"/>
    </source>
</evidence>
<sequence length="642" mass="72869">MKEYIKNLAYVNTSKIDINRGIRQGVLMLIPLMYGLISNHFATALLATIGTFAHIYVFKGTFTSRMRAVTFATLGLMFAMMLGTLTMWSPLLFGIFLLIVAVIPYYVFNTLNIPGPSSTFFIIAFSLASVMPEQPEAFLYRGFIVGLGGLLGIVLVYIEFQIKGEAPEIEAVHEDFVHIQRLVRQFNHQSEFNDLTKSAVKVLINSSEILNTTGSALQKKSCDYQRLTLLHYVAEGIYSELLELNAKGHRPMPKVIVEMMDYMTERILHPQTVQKKWDKPVDVSEDFKSLVALIFKLDEILEAPIDQVRKKVSIRSPRYTQRLLYHLTPLSMNFISTLKYAVILGSAILIALLFDFERAYWIPLSAHTVLIGGTTVASIERGGARWIGTLIGVGIATLILSFNPNLLIIVLVMGLSGAITEVMIGANYALAMIAITVQVILLSGLAQGSLSIMIAIPRLLDTTIGILIAVIGVMIIGRQLASKNLPETMGEVARIESQIFHFVFSDNAYDRDTFQTRDKLRLKLSVENMNMMYRHAYGELTSNPKRTQYFYPAMFLLEQINFQLTQLLYDPRRYYLDTHTMGQYLIAFENIAKHFDRGKHHQTIIELPALPYYAQIRRSLMQLQEIELYDYQNERNPNLYKY</sequence>
<dbReference type="EMBL" id="QKYD01000131">
    <property type="protein sequence ID" value="REI20291.1"/>
    <property type="molecule type" value="Genomic_DNA"/>
</dbReference>
<feature type="transmembrane region" description="Helical" evidence="7">
    <location>
        <begin position="360"/>
        <end position="379"/>
    </location>
</feature>
<comment type="similarity">
    <text evidence="6">Belongs to the YccS/YhfK family.</text>
</comment>
<dbReference type="RefSeq" id="WP_115856739.1">
    <property type="nucleotide sequence ID" value="NZ_CAJUZQ010000017.1"/>
</dbReference>
<feature type="transmembrane region" description="Helical" evidence="7">
    <location>
        <begin position="115"/>
        <end position="132"/>
    </location>
</feature>
<dbReference type="AlphaFoldDB" id="A0A3E0IQV5"/>
<feature type="transmembrane region" description="Helical" evidence="7">
    <location>
        <begin position="323"/>
        <end position="354"/>
    </location>
</feature>
<dbReference type="EMBL" id="QKXQ01000199">
    <property type="protein sequence ID" value="REH97500.1"/>
    <property type="molecule type" value="Genomic_DNA"/>
</dbReference>
<comment type="subcellular location">
    <subcellularLocation>
        <location evidence="1">Cell membrane</location>
        <topology evidence="1">Multi-pass membrane protein</topology>
    </subcellularLocation>
</comment>
<evidence type="ECO:0000313" key="9">
    <source>
        <dbReference type="EMBL" id="REH97500.1"/>
    </source>
</evidence>
<gene>
    <name evidence="10" type="ORF">DOS76_09290</name>
    <name evidence="9" type="ORF">DOS83_04305</name>
</gene>
<feature type="transmembrane region" description="Helical" evidence="7">
    <location>
        <begin position="138"/>
        <end position="158"/>
    </location>
</feature>
<evidence type="ECO:0000313" key="11">
    <source>
        <dbReference type="Proteomes" id="UP000256337"/>
    </source>
</evidence>
<dbReference type="Pfam" id="PF13515">
    <property type="entry name" value="FUSC_2"/>
    <property type="match status" value="1"/>
</dbReference>
<feature type="domain" description="Integral membrane bound transporter" evidence="8">
    <location>
        <begin position="347"/>
        <end position="471"/>
    </location>
</feature>
<dbReference type="InterPro" id="IPR049453">
    <property type="entry name" value="Memb_transporter_dom"/>
</dbReference>
<dbReference type="Proteomes" id="UP000256562">
    <property type="component" value="Unassembled WGS sequence"/>
</dbReference>
<keyword evidence="5 7" id="KW-0472">Membrane</keyword>
<dbReference type="Proteomes" id="UP000256337">
    <property type="component" value="Unassembled WGS sequence"/>
</dbReference>
<feature type="transmembrane region" description="Helical" evidence="7">
    <location>
        <begin position="425"/>
        <end position="446"/>
    </location>
</feature>
<evidence type="ECO:0000256" key="7">
    <source>
        <dbReference type="SAM" id="Phobius"/>
    </source>
</evidence>
<dbReference type="PANTHER" id="PTHR30509:SF9">
    <property type="entry name" value="MULTIDRUG RESISTANCE PROTEIN MDTO"/>
    <property type="match status" value="1"/>
</dbReference>
<evidence type="ECO:0000256" key="3">
    <source>
        <dbReference type="ARBA" id="ARBA00022692"/>
    </source>
</evidence>
<evidence type="ECO:0000256" key="4">
    <source>
        <dbReference type="ARBA" id="ARBA00022989"/>
    </source>
</evidence>
<keyword evidence="3 7" id="KW-0812">Transmembrane</keyword>
<evidence type="ECO:0000313" key="12">
    <source>
        <dbReference type="Proteomes" id="UP000256562"/>
    </source>
</evidence>
<reference evidence="11 12" key="1">
    <citation type="journal article" date="2018" name="Vet. Microbiol.">
        <title>Characterisation of Staphylococcus felis isolated from cats using whole genome sequencing.</title>
        <authorList>
            <person name="Worthing K."/>
            <person name="Pang S."/>
            <person name="Trott D.J."/>
            <person name="Abraham S."/>
            <person name="Coombs G.W."/>
            <person name="Jordan D."/>
            <person name="McIntyre L."/>
            <person name="Davies M.R."/>
            <person name="Norris J."/>
        </authorList>
    </citation>
    <scope>NUCLEOTIDE SEQUENCE [LARGE SCALE GENOMIC DNA]</scope>
    <source>
        <strain evidence="10 11">F25</strain>
        <strain evidence="9 12">F9</strain>
    </source>
</reference>
<name>A0A3E0IQV5_9STAP</name>
<dbReference type="GO" id="GO:0005886">
    <property type="term" value="C:plasma membrane"/>
    <property type="evidence" value="ECO:0007669"/>
    <property type="project" value="UniProtKB-SubCell"/>
</dbReference>
<comment type="caution">
    <text evidence="9">The sequence shown here is derived from an EMBL/GenBank/DDBJ whole genome shotgun (WGS) entry which is preliminary data.</text>
</comment>
<evidence type="ECO:0000313" key="10">
    <source>
        <dbReference type="EMBL" id="REI20291.1"/>
    </source>
</evidence>